<dbReference type="SMART" id="SM00355">
    <property type="entry name" value="ZnF_C2H2"/>
    <property type="match status" value="4"/>
</dbReference>
<feature type="compositionally biased region" description="Low complexity" evidence="13">
    <location>
        <begin position="43"/>
        <end position="56"/>
    </location>
</feature>
<keyword evidence="7" id="KW-0862">Zinc</keyword>
<evidence type="ECO:0000313" key="15">
    <source>
        <dbReference type="Ensembl" id="ENSTGUP00000030493.1"/>
    </source>
</evidence>
<dbReference type="Gene3D" id="3.30.160.60">
    <property type="entry name" value="Classic Zinc Finger"/>
    <property type="match status" value="4"/>
</dbReference>
<evidence type="ECO:0000256" key="9">
    <source>
        <dbReference type="ARBA" id="ARBA00023125"/>
    </source>
</evidence>
<evidence type="ECO:0000256" key="7">
    <source>
        <dbReference type="ARBA" id="ARBA00022833"/>
    </source>
</evidence>
<dbReference type="SUPFAM" id="SSF56112">
    <property type="entry name" value="Protein kinase-like (PK-like)"/>
    <property type="match status" value="1"/>
</dbReference>
<evidence type="ECO:0000256" key="2">
    <source>
        <dbReference type="ARBA" id="ARBA00006991"/>
    </source>
</evidence>
<dbReference type="SUPFAM" id="SSF57667">
    <property type="entry name" value="beta-beta-alpha zinc fingers"/>
    <property type="match status" value="2"/>
</dbReference>
<evidence type="ECO:0000313" key="16">
    <source>
        <dbReference type="Proteomes" id="UP000007754"/>
    </source>
</evidence>
<feature type="region of interest" description="Disordered" evidence="13">
    <location>
        <begin position="104"/>
        <end position="209"/>
    </location>
</feature>
<feature type="domain" description="C2H2-type" evidence="14">
    <location>
        <begin position="294"/>
        <end position="325"/>
    </location>
</feature>
<keyword evidence="8" id="KW-0805">Transcription regulation</keyword>
<dbReference type="GeneTree" id="ENSGT01150000286934"/>
<comment type="similarity">
    <text evidence="2">Belongs to the krueppel C2H2-type zinc-finger protein family.</text>
</comment>
<dbReference type="InterPro" id="IPR013087">
    <property type="entry name" value="Znf_C2H2_type"/>
</dbReference>
<keyword evidence="6 12" id="KW-0863">Zinc-finger</keyword>
<organism evidence="15 16">
    <name type="scientific">Taeniopygia guttata</name>
    <name type="common">Zebra finch</name>
    <name type="synonym">Poephila guttata</name>
    <dbReference type="NCBI Taxonomy" id="59729"/>
    <lineage>
        <taxon>Eukaryota</taxon>
        <taxon>Metazoa</taxon>
        <taxon>Chordata</taxon>
        <taxon>Craniata</taxon>
        <taxon>Vertebrata</taxon>
        <taxon>Euteleostomi</taxon>
        <taxon>Archelosauria</taxon>
        <taxon>Archosauria</taxon>
        <taxon>Dinosauria</taxon>
        <taxon>Saurischia</taxon>
        <taxon>Theropoda</taxon>
        <taxon>Coelurosauria</taxon>
        <taxon>Aves</taxon>
        <taxon>Neognathae</taxon>
        <taxon>Neoaves</taxon>
        <taxon>Telluraves</taxon>
        <taxon>Australaves</taxon>
        <taxon>Passeriformes</taxon>
        <taxon>Passeroidea</taxon>
        <taxon>Estrildidae</taxon>
        <taxon>Estrildinae</taxon>
        <taxon>Taeniopygia</taxon>
    </lineage>
</organism>
<evidence type="ECO:0000259" key="14">
    <source>
        <dbReference type="PROSITE" id="PS50157"/>
    </source>
</evidence>
<keyword evidence="9" id="KW-0238">DNA-binding</keyword>
<feature type="compositionally biased region" description="Basic and acidic residues" evidence="13">
    <location>
        <begin position="104"/>
        <end position="114"/>
    </location>
</feature>
<evidence type="ECO:0000256" key="8">
    <source>
        <dbReference type="ARBA" id="ARBA00023015"/>
    </source>
</evidence>
<keyword evidence="4" id="KW-0479">Metal-binding</keyword>
<proteinExistence type="inferred from homology"/>
<protein>
    <recommendedName>
        <fullName evidence="14">C2H2-type domain-containing protein</fullName>
    </recommendedName>
</protein>
<evidence type="ECO:0000256" key="3">
    <source>
        <dbReference type="ARBA" id="ARBA00022553"/>
    </source>
</evidence>
<dbReference type="AlphaFoldDB" id="A0A674H4R0"/>
<evidence type="ECO:0000256" key="4">
    <source>
        <dbReference type="ARBA" id="ARBA00022723"/>
    </source>
</evidence>
<dbReference type="PANTHER" id="PTHR23226:SF405">
    <property type="entry name" value="GASTRULA ZINC FINGER PROTEIN XLCGF26.1-LIKE-RELATED"/>
    <property type="match status" value="1"/>
</dbReference>
<feature type="compositionally biased region" description="Basic and acidic residues" evidence="13">
    <location>
        <begin position="198"/>
        <end position="209"/>
    </location>
</feature>
<dbReference type="PANTHER" id="PTHR23226">
    <property type="entry name" value="ZINC FINGER AND SCAN DOMAIN-CONTAINING"/>
    <property type="match status" value="1"/>
</dbReference>
<dbReference type="GO" id="GO:0008270">
    <property type="term" value="F:zinc ion binding"/>
    <property type="evidence" value="ECO:0007669"/>
    <property type="project" value="UniProtKB-KW"/>
</dbReference>
<evidence type="ECO:0000256" key="11">
    <source>
        <dbReference type="ARBA" id="ARBA00023242"/>
    </source>
</evidence>
<dbReference type="InParanoid" id="A0A674H4R0"/>
<dbReference type="Pfam" id="PF00096">
    <property type="entry name" value="zf-C2H2"/>
    <property type="match status" value="4"/>
</dbReference>
<feature type="region of interest" description="Disordered" evidence="13">
    <location>
        <begin position="43"/>
        <end position="69"/>
    </location>
</feature>
<evidence type="ECO:0000256" key="1">
    <source>
        <dbReference type="ARBA" id="ARBA00004123"/>
    </source>
</evidence>
<accession>A0A674H4R0</accession>
<evidence type="ECO:0000256" key="6">
    <source>
        <dbReference type="ARBA" id="ARBA00022771"/>
    </source>
</evidence>
<name>A0A674H4R0_TAEGU</name>
<feature type="compositionally biased region" description="Low complexity" evidence="13">
    <location>
        <begin position="116"/>
        <end position="125"/>
    </location>
</feature>
<keyword evidence="3" id="KW-0597">Phosphoprotein</keyword>
<evidence type="ECO:0000256" key="10">
    <source>
        <dbReference type="ARBA" id="ARBA00023163"/>
    </source>
</evidence>
<evidence type="ECO:0000256" key="5">
    <source>
        <dbReference type="ARBA" id="ARBA00022737"/>
    </source>
</evidence>
<feature type="compositionally biased region" description="Basic and acidic residues" evidence="13">
    <location>
        <begin position="15"/>
        <end position="29"/>
    </location>
</feature>
<feature type="region of interest" description="Disordered" evidence="13">
    <location>
        <begin position="1"/>
        <end position="29"/>
    </location>
</feature>
<dbReference type="Ensembl" id="ENSTGUT00000022252.1">
    <property type="protein sequence ID" value="ENSTGUP00000030493.1"/>
    <property type="gene ID" value="ENSTGUG00000025436.1"/>
</dbReference>
<dbReference type="FunFam" id="3.30.160.60:FF:000540">
    <property type="entry name" value="zinc finger protein 263 isoform X1"/>
    <property type="match status" value="1"/>
</dbReference>
<feature type="domain" description="C2H2-type" evidence="14">
    <location>
        <begin position="210"/>
        <end position="237"/>
    </location>
</feature>
<sequence length="388" mass="43247">MRGRRREAPGLPAEPEARKAQGRESRGGRCGEVCLCGQLNPASGPGPSRGCCSSPALPSRSAGGPESAGRVWAVRRARPQLAAIGRWCRQSRLRRADWWERGAARPRRRAEGGRGRAAAPLAPGGSVRARERRQRPERGEAASAELGGGPGAGHFWMEEEKPRRCHRRRSCKPSPGSCGEERAPLSQEGGRRSSRSSELMEKPHGREKPHKCLECGKGFSWSSNLIRHQRIHTGERPYECGECGKRFQTSSDLLVHERSHTEERPFRCPDCGEGFKKNSHLTVHRRIHTGERPYECGKCGKGFRQRSGLIEHQARALIRHNGPPQLQEPGRLSALLRDCLECSLEPDEERRCSAQELLQHPFLSSAKPLSSLTPLITAAKQLREQRRR</sequence>
<dbReference type="FunFam" id="3.30.160.60:FF:000688">
    <property type="entry name" value="zinc finger protein 197 isoform X1"/>
    <property type="match status" value="1"/>
</dbReference>
<reference evidence="15" key="1">
    <citation type="submission" date="2025-08" db="UniProtKB">
        <authorList>
            <consortium name="Ensembl"/>
        </authorList>
    </citation>
    <scope>IDENTIFICATION</scope>
</reference>
<evidence type="ECO:0000256" key="13">
    <source>
        <dbReference type="SAM" id="MobiDB-lite"/>
    </source>
</evidence>
<dbReference type="Proteomes" id="UP000007754">
    <property type="component" value="Unplaced"/>
</dbReference>
<evidence type="ECO:0000256" key="12">
    <source>
        <dbReference type="PROSITE-ProRule" id="PRU00042"/>
    </source>
</evidence>
<keyword evidence="10" id="KW-0804">Transcription</keyword>
<dbReference type="FunFam" id="3.30.160.60:FF:002004">
    <property type="entry name" value="Zinc finger protein 473"/>
    <property type="match status" value="1"/>
</dbReference>
<comment type="subcellular location">
    <subcellularLocation>
        <location evidence="1">Nucleus</location>
    </subcellularLocation>
</comment>
<keyword evidence="11" id="KW-0539">Nucleus</keyword>
<feature type="domain" description="C2H2-type" evidence="14">
    <location>
        <begin position="266"/>
        <end position="293"/>
    </location>
</feature>
<dbReference type="GO" id="GO:0000981">
    <property type="term" value="F:DNA-binding transcription factor activity, RNA polymerase II-specific"/>
    <property type="evidence" value="ECO:0007669"/>
    <property type="project" value="TreeGrafter"/>
</dbReference>
<keyword evidence="5" id="KW-0677">Repeat</keyword>
<keyword evidence="16" id="KW-1185">Reference proteome</keyword>
<dbReference type="GO" id="GO:0005634">
    <property type="term" value="C:nucleus"/>
    <property type="evidence" value="ECO:0007669"/>
    <property type="project" value="UniProtKB-SubCell"/>
</dbReference>
<reference evidence="15" key="2">
    <citation type="submission" date="2025-09" db="UniProtKB">
        <authorList>
            <consortium name="Ensembl"/>
        </authorList>
    </citation>
    <scope>IDENTIFICATION</scope>
</reference>
<dbReference type="GO" id="GO:0000978">
    <property type="term" value="F:RNA polymerase II cis-regulatory region sequence-specific DNA binding"/>
    <property type="evidence" value="ECO:0007669"/>
    <property type="project" value="TreeGrafter"/>
</dbReference>
<dbReference type="PROSITE" id="PS00028">
    <property type="entry name" value="ZINC_FINGER_C2H2_1"/>
    <property type="match status" value="3"/>
</dbReference>
<dbReference type="PROSITE" id="PS50157">
    <property type="entry name" value="ZINC_FINGER_C2H2_2"/>
    <property type="match status" value="4"/>
</dbReference>
<dbReference type="InterPro" id="IPR036236">
    <property type="entry name" value="Znf_C2H2_sf"/>
</dbReference>
<feature type="domain" description="C2H2-type" evidence="14">
    <location>
        <begin position="238"/>
        <end position="265"/>
    </location>
</feature>
<dbReference type="InterPro" id="IPR011009">
    <property type="entry name" value="Kinase-like_dom_sf"/>
</dbReference>
<dbReference type="FunFam" id="3.30.160.60:FF:002343">
    <property type="entry name" value="Zinc finger protein 33A"/>
    <property type="match status" value="1"/>
</dbReference>